<protein>
    <submittedName>
        <fullName evidence="1">Choline dehydrogenase</fullName>
        <ecNumber evidence="1">1.1.99.1</ecNumber>
    </submittedName>
</protein>
<dbReference type="Proteomes" id="UP000616151">
    <property type="component" value="Unassembled WGS sequence"/>
</dbReference>
<proteinExistence type="predicted"/>
<name>A0ACC5R4T4_9HYPH</name>
<sequence length="550" mass="59933">MESADFVIIGGGSAGCVLANRLSGDPATGVVLLEAGPADDWRAWSVHMPAAYGINFQGGPYTRSYHTEPEAQLFGRKVYQPRGKILGGSSGINGMCYTRCSPLDYQRWVTEGAQGWSYAEVLPYFKKLESSDSGDDLYRGRTGPVRVKAGPWAFASYDSFQKAGEQAGYPLTLDINGYQQEGFGRFERNVDNGIRASASWAYLRPVRHRKNLRVKTGATVVRILFEGTKAVGVEYRQGAQVRKIRAEREVLLCAGAINSPQILQVSGIGEPSHLKELGVATVAALRGVGQNLQDHYEFYLSWTCPDEVSLNRHLGPLGKAKIGLEWILTRRGFGESNHCEGVAFVKSDNSLGYPDVQFQFMPLQLADGLSPKSKPGGFCITIAHQRPRNRGHVKARSLDVDKAPEIVLNYLSTDYDLAKARRCIEIVRDVIARPAFDAIRGKEMKPGVEINSRQSVEQFCRETGTSGYHASGTCRMGSAHNPDAVVSATGKVFGVENLRVVDGSIIPSLTTGNTNAPIMMMAEKLADDILGVPPLVPIHAPFAGELKPDV</sequence>
<comment type="caution">
    <text evidence="1">The sequence shown here is derived from an EMBL/GenBank/DDBJ whole genome shotgun (WGS) entry which is preliminary data.</text>
</comment>
<gene>
    <name evidence="1" type="ORF">JHL16_14820</name>
</gene>
<evidence type="ECO:0000313" key="1">
    <source>
        <dbReference type="EMBL" id="MBK1867628.1"/>
    </source>
</evidence>
<evidence type="ECO:0000313" key="2">
    <source>
        <dbReference type="Proteomes" id="UP000616151"/>
    </source>
</evidence>
<dbReference type="EC" id="1.1.99.1" evidence="1"/>
<accession>A0ACC5R4T4</accession>
<keyword evidence="2" id="KW-1185">Reference proteome</keyword>
<organism evidence="1 2">
    <name type="scientific">Taklimakanibacter albus</name>
    <dbReference type="NCBI Taxonomy" id="2800327"/>
    <lineage>
        <taxon>Bacteria</taxon>
        <taxon>Pseudomonadati</taxon>
        <taxon>Pseudomonadota</taxon>
        <taxon>Alphaproteobacteria</taxon>
        <taxon>Hyphomicrobiales</taxon>
        <taxon>Aestuariivirgaceae</taxon>
        <taxon>Taklimakanibacter</taxon>
    </lineage>
</organism>
<reference evidence="1" key="1">
    <citation type="submission" date="2021-01" db="EMBL/GenBank/DDBJ databases">
        <authorList>
            <person name="Sun Q."/>
        </authorList>
    </citation>
    <scope>NUCLEOTIDE SEQUENCE</scope>
    <source>
        <strain evidence="1">YIM B02566</strain>
    </source>
</reference>
<keyword evidence="1" id="KW-0560">Oxidoreductase</keyword>
<dbReference type="EMBL" id="JAENHL010000007">
    <property type="protein sequence ID" value="MBK1867628.1"/>
    <property type="molecule type" value="Genomic_DNA"/>
</dbReference>